<dbReference type="EMBL" id="BJNB01000002">
    <property type="protein sequence ID" value="GEB96807.1"/>
    <property type="molecule type" value="Genomic_DNA"/>
</dbReference>
<dbReference type="RefSeq" id="WP_141255849.1">
    <property type="nucleotide sequence ID" value="NZ_BJNB01000002.1"/>
</dbReference>
<organism evidence="2 3">
    <name type="scientific">Corynebacterium flavescens</name>
    <dbReference type="NCBI Taxonomy" id="28028"/>
    <lineage>
        <taxon>Bacteria</taxon>
        <taxon>Bacillati</taxon>
        <taxon>Actinomycetota</taxon>
        <taxon>Actinomycetes</taxon>
        <taxon>Mycobacteriales</taxon>
        <taxon>Corynebacteriaceae</taxon>
        <taxon>Corynebacterium</taxon>
    </lineage>
</organism>
<evidence type="ECO:0000313" key="2">
    <source>
        <dbReference type="EMBL" id="GEB96807.1"/>
    </source>
</evidence>
<name>A0AB73B596_CORFL</name>
<gene>
    <name evidence="2" type="ORF">CFL01nite_03020</name>
</gene>
<accession>A0AB73B596</accession>
<comment type="caution">
    <text evidence="2">The sequence shown here is derived from an EMBL/GenBank/DDBJ whole genome shotgun (WGS) entry which is preliminary data.</text>
</comment>
<dbReference type="AlphaFoldDB" id="A0AB73B596"/>
<dbReference type="Pfam" id="PF12502">
    <property type="entry name" value="DUF3710"/>
    <property type="match status" value="1"/>
</dbReference>
<dbReference type="InterPro" id="IPR022183">
    <property type="entry name" value="DUF3710"/>
</dbReference>
<feature type="compositionally biased region" description="Basic and acidic residues" evidence="1">
    <location>
        <begin position="318"/>
        <end position="337"/>
    </location>
</feature>
<dbReference type="Proteomes" id="UP000315353">
    <property type="component" value="Unassembled WGS sequence"/>
</dbReference>
<sequence length="337" mass="35637">MGIWPFSRKHDDDASKNDNASKDDKNSGDTGTDATAVPGAASKEALENLAIDPATGTAMGDTTAGLVDTAADAAAATGIVSYPHDAVGGESGPFDGDSVDINDFDFADFSVGILDLGSIRIPLPKESQVQVEMGENGPRMLHIVTHHGRITPVAFAAPRHAGQWVEAAQEIIEGMSNDGLSTTTEIGPWGTEIVGTNGNGQIRVIGVEGPRWMLRMTLAAPAGKEEELVALGREVVARSFVYRGENPVLAGNSLPVTLPKPLAEQVQQAIKQRQEQEKSAAANSAQHPENGVSDADQQALDEAREHLRNLGSASSAQENEKPHPEEGEDKKNEDKKN</sequence>
<protein>
    <recommendedName>
        <fullName evidence="4">DUF3710 domain-containing protein</fullName>
    </recommendedName>
</protein>
<evidence type="ECO:0008006" key="4">
    <source>
        <dbReference type="Google" id="ProtNLM"/>
    </source>
</evidence>
<evidence type="ECO:0000256" key="1">
    <source>
        <dbReference type="SAM" id="MobiDB-lite"/>
    </source>
</evidence>
<feature type="region of interest" description="Disordered" evidence="1">
    <location>
        <begin position="1"/>
        <end position="41"/>
    </location>
</feature>
<proteinExistence type="predicted"/>
<evidence type="ECO:0000313" key="3">
    <source>
        <dbReference type="Proteomes" id="UP000315353"/>
    </source>
</evidence>
<feature type="region of interest" description="Disordered" evidence="1">
    <location>
        <begin position="267"/>
        <end position="337"/>
    </location>
</feature>
<reference evidence="2 3" key="1">
    <citation type="submission" date="2019-06" db="EMBL/GenBank/DDBJ databases">
        <title>Whole genome shotgun sequence of Corynebacterium flavescens NBRC 14136.</title>
        <authorList>
            <person name="Hosoyama A."/>
            <person name="Uohara A."/>
            <person name="Ohji S."/>
            <person name="Ichikawa N."/>
        </authorList>
    </citation>
    <scope>NUCLEOTIDE SEQUENCE [LARGE SCALE GENOMIC DNA]</scope>
    <source>
        <strain evidence="2 3">NBRC 14136</strain>
    </source>
</reference>
<feature type="compositionally biased region" description="Basic and acidic residues" evidence="1">
    <location>
        <begin position="8"/>
        <end position="27"/>
    </location>
</feature>